<dbReference type="GO" id="GO:0042781">
    <property type="term" value="F:3'-tRNA processing endoribonuclease activity"/>
    <property type="evidence" value="ECO:0007669"/>
    <property type="project" value="TreeGrafter"/>
</dbReference>
<comment type="subunit">
    <text evidence="7">Consists of a catalytic RNA component (M1 or rnpB) and a protein subunit.</text>
</comment>
<evidence type="ECO:0000256" key="5">
    <source>
        <dbReference type="ARBA" id="ARBA00022801"/>
    </source>
</evidence>
<feature type="region of interest" description="Disordered" evidence="9">
    <location>
        <begin position="119"/>
        <end position="138"/>
    </location>
</feature>
<dbReference type="HAMAP" id="MF_00227">
    <property type="entry name" value="RNase_P"/>
    <property type="match status" value="1"/>
</dbReference>
<dbReference type="InterPro" id="IPR020568">
    <property type="entry name" value="Ribosomal_Su5_D2-typ_SF"/>
</dbReference>
<keyword evidence="3 7" id="KW-0540">Nuclease</keyword>
<keyword evidence="4 7" id="KW-0255">Endonuclease</keyword>
<comment type="function">
    <text evidence="1 7">RNaseP catalyzes the removal of the 5'-leader sequence from pre-tRNA to produce the mature 5'-terminus. It can also cleave other RNA substrates such as 4.5S RNA. The protein component plays an auxiliary but essential role in vivo by binding to the 5'-leader sequence and broadening the substrate specificity of the ribozyme.</text>
</comment>
<reference evidence="10" key="1">
    <citation type="submission" date="2024-05" db="EMBL/GenBank/DDBJ databases">
        <title>The Natural Products Discovery Center: Release of the First 8490 Sequenced Strains for Exploring Actinobacteria Biosynthetic Diversity.</title>
        <authorList>
            <person name="Kalkreuter E."/>
            <person name="Kautsar S.A."/>
            <person name="Yang D."/>
            <person name="Bader C.D."/>
            <person name="Teijaro C.N."/>
            <person name="Fluegel L."/>
            <person name="Davis C.M."/>
            <person name="Simpson J.R."/>
            <person name="Lauterbach L."/>
            <person name="Steele A.D."/>
            <person name="Gui C."/>
            <person name="Meng S."/>
            <person name="Li G."/>
            <person name="Viehrig K."/>
            <person name="Ye F."/>
            <person name="Su P."/>
            <person name="Kiefer A.F."/>
            <person name="Nichols A."/>
            <person name="Cepeda A.J."/>
            <person name="Yan W."/>
            <person name="Fan B."/>
            <person name="Jiang Y."/>
            <person name="Adhikari A."/>
            <person name="Zheng C.-J."/>
            <person name="Schuster L."/>
            <person name="Cowan T.M."/>
            <person name="Smanski M.J."/>
            <person name="Chevrette M.G."/>
            <person name="de Carvalho L.P.S."/>
            <person name="Shen B."/>
        </authorList>
    </citation>
    <scope>NUCLEOTIDE SEQUENCE</scope>
    <source>
        <strain evidence="10">NPDC080035</strain>
    </source>
</reference>
<evidence type="ECO:0000256" key="2">
    <source>
        <dbReference type="ARBA" id="ARBA00022694"/>
    </source>
</evidence>
<dbReference type="RefSeq" id="WP_348789560.1">
    <property type="nucleotide sequence ID" value="NZ_CP157390.1"/>
</dbReference>
<dbReference type="NCBIfam" id="TIGR00188">
    <property type="entry name" value="rnpA"/>
    <property type="match status" value="1"/>
</dbReference>
<dbReference type="PANTHER" id="PTHR33992:SF1">
    <property type="entry name" value="RIBONUCLEASE P PROTEIN COMPONENT"/>
    <property type="match status" value="1"/>
</dbReference>
<dbReference type="InterPro" id="IPR014721">
    <property type="entry name" value="Ribsml_uS5_D2-typ_fold_subgr"/>
</dbReference>
<name>A0AAU7GHL2_9MICO</name>
<gene>
    <name evidence="7 10" type="primary">rnpA</name>
    <name evidence="10" type="ORF">AAME72_07220</name>
</gene>
<dbReference type="GO" id="GO:0030677">
    <property type="term" value="C:ribonuclease P complex"/>
    <property type="evidence" value="ECO:0007669"/>
    <property type="project" value="TreeGrafter"/>
</dbReference>
<dbReference type="GO" id="GO:0000049">
    <property type="term" value="F:tRNA binding"/>
    <property type="evidence" value="ECO:0007669"/>
    <property type="project" value="UniProtKB-UniRule"/>
</dbReference>
<evidence type="ECO:0000256" key="3">
    <source>
        <dbReference type="ARBA" id="ARBA00022722"/>
    </source>
</evidence>
<dbReference type="GO" id="GO:0004526">
    <property type="term" value="F:ribonuclease P activity"/>
    <property type="evidence" value="ECO:0007669"/>
    <property type="project" value="UniProtKB-UniRule"/>
</dbReference>
<dbReference type="Gene3D" id="3.30.230.10">
    <property type="match status" value="1"/>
</dbReference>
<keyword evidence="6 7" id="KW-0694">RNA-binding</keyword>
<evidence type="ECO:0000256" key="8">
    <source>
        <dbReference type="NCBIfam" id="TIGR00188"/>
    </source>
</evidence>
<proteinExistence type="inferred from homology"/>
<dbReference type="AlphaFoldDB" id="A0AAU7GHL2"/>
<comment type="similarity">
    <text evidence="7">Belongs to the RnpA family.</text>
</comment>
<keyword evidence="5 7" id="KW-0378">Hydrolase</keyword>
<evidence type="ECO:0000313" key="10">
    <source>
        <dbReference type="EMBL" id="XBM49648.1"/>
    </source>
</evidence>
<dbReference type="InterPro" id="IPR020539">
    <property type="entry name" value="RNase_P_CS"/>
</dbReference>
<organism evidence="10">
    <name type="scientific">Leifsonia sp. NPDC080035</name>
    <dbReference type="NCBI Taxonomy" id="3143936"/>
    <lineage>
        <taxon>Bacteria</taxon>
        <taxon>Bacillati</taxon>
        <taxon>Actinomycetota</taxon>
        <taxon>Actinomycetes</taxon>
        <taxon>Micrococcales</taxon>
        <taxon>Microbacteriaceae</taxon>
        <taxon>Leifsonia</taxon>
    </lineage>
</organism>
<protein>
    <recommendedName>
        <fullName evidence="7 8">Ribonuclease P protein component</fullName>
        <shortName evidence="7">RNase P protein</shortName>
        <shortName evidence="7">RNaseP protein</shortName>
        <ecNumber evidence="7 8">3.1.26.5</ecNumber>
    </recommendedName>
    <alternativeName>
        <fullName evidence="7">Protein C5</fullName>
    </alternativeName>
</protein>
<feature type="compositionally biased region" description="Polar residues" evidence="9">
    <location>
        <begin position="119"/>
        <end position="129"/>
    </location>
</feature>
<keyword evidence="2 7" id="KW-0819">tRNA processing</keyword>
<dbReference type="GO" id="GO:0001682">
    <property type="term" value="P:tRNA 5'-leader removal"/>
    <property type="evidence" value="ECO:0007669"/>
    <property type="project" value="UniProtKB-UniRule"/>
</dbReference>
<evidence type="ECO:0000256" key="4">
    <source>
        <dbReference type="ARBA" id="ARBA00022759"/>
    </source>
</evidence>
<dbReference type="Pfam" id="PF00825">
    <property type="entry name" value="Ribonuclease_P"/>
    <property type="match status" value="1"/>
</dbReference>
<dbReference type="PROSITE" id="PS00648">
    <property type="entry name" value="RIBONUCLEASE_P"/>
    <property type="match status" value="1"/>
</dbReference>
<dbReference type="EMBL" id="CP157390">
    <property type="protein sequence ID" value="XBM49648.1"/>
    <property type="molecule type" value="Genomic_DNA"/>
</dbReference>
<evidence type="ECO:0000256" key="6">
    <source>
        <dbReference type="ARBA" id="ARBA00022884"/>
    </source>
</evidence>
<comment type="catalytic activity">
    <reaction evidence="7">
        <text>Endonucleolytic cleavage of RNA, removing 5'-extranucleotides from tRNA precursor.</text>
        <dbReference type="EC" id="3.1.26.5"/>
    </reaction>
</comment>
<dbReference type="EC" id="3.1.26.5" evidence="7 8"/>
<evidence type="ECO:0000256" key="7">
    <source>
        <dbReference type="HAMAP-Rule" id="MF_00227"/>
    </source>
</evidence>
<dbReference type="PANTHER" id="PTHR33992">
    <property type="entry name" value="RIBONUCLEASE P PROTEIN COMPONENT"/>
    <property type="match status" value="1"/>
</dbReference>
<evidence type="ECO:0000256" key="9">
    <source>
        <dbReference type="SAM" id="MobiDB-lite"/>
    </source>
</evidence>
<accession>A0AAU7GHL2</accession>
<evidence type="ECO:0000256" key="1">
    <source>
        <dbReference type="ARBA" id="ARBA00002663"/>
    </source>
</evidence>
<dbReference type="SUPFAM" id="SSF54211">
    <property type="entry name" value="Ribosomal protein S5 domain 2-like"/>
    <property type="match status" value="1"/>
</dbReference>
<sequence>MLAKVNRITHGSDYRATVRRGARFTGASTVSYVRSNRDTDAVRFGFIVSKAVGNAVRRNLVRRRLKAAAYEVLPQLMEASRDGAGMDIVIRALPASAQATWATLHEEVSRGAARILSRQPTGQRATVTASPAKANVRP</sequence>
<dbReference type="InterPro" id="IPR000100">
    <property type="entry name" value="RNase_P"/>
</dbReference>